<evidence type="ECO:0000256" key="6">
    <source>
        <dbReference type="ARBA" id="ARBA00022968"/>
    </source>
</evidence>
<proteinExistence type="inferred from homology"/>
<dbReference type="GO" id="GO:0046354">
    <property type="term" value="P:mannan biosynthetic process"/>
    <property type="evidence" value="ECO:0000318"/>
    <property type="project" value="GO_Central"/>
</dbReference>
<evidence type="ECO:0000256" key="10">
    <source>
        <dbReference type="ARBA" id="ARBA00037847"/>
    </source>
</evidence>
<reference evidence="11" key="2">
    <citation type="submission" date="2015-06" db="UniProtKB">
        <authorList>
            <consortium name="EnsemblProtists"/>
        </authorList>
    </citation>
    <scope>IDENTIFICATION</scope>
    <source>
        <strain evidence="11">Pr102</strain>
    </source>
</reference>
<accession>H3GDI5</accession>
<dbReference type="VEuPathDB" id="FungiDB:KRP23_4455"/>
<dbReference type="STRING" id="164328.H3GDI5"/>
<protein>
    <recommendedName>
        <fullName evidence="13">Nucleotide-diphospho-sugar transferase</fullName>
    </recommendedName>
</protein>
<evidence type="ECO:0000256" key="1">
    <source>
        <dbReference type="ARBA" id="ARBA00004394"/>
    </source>
</evidence>
<keyword evidence="4" id="KW-0808">Transferase</keyword>
<evidence type="ECO:0000256" key="3">
    <source>
        <dbReference type="ARBA" id="ARBA00009105"/>
    </source>
</evidence>
<sequence>MASSAPRRHGLLHLLLLGSLLYALAVLSYSLFSVHSTSLLPSVRLSGVFESVQTTFGHVRRTAEQQQADNHAFQVGLLPSGETMERHFKCIGWRATGGCRPSGPRLPALDRPCTKTIPHGQSGYCELQDEDSGELFRVARRTCADVVGKAALFRCLEAPRFANFHALAREAAQRALDPGFALPNAGSSDHVPKDGIVMVVYPKMVPSAYATIRVLREVLRCRLPIEIWFRPDEMRKVTASIDPLHQIAANDSIGGISFREIDDPLAVEFATKVFAVYNSAFARVLFLDSDNVPVRDPTFLFQTPEFVTTGAVFWPDFWHPQHTLFYLGEDSLLWELLDMPFVDMFEQESGQLLIDRRRHAAPIELVRFFAFHRPNPFAQLKLVWGDKDLFRLAWLKLEVPFHMIQSPPAVAGKVNGSSFCGMTMVQHDGDGHVLFLHRNSHKLTGGRSRNPADQKLKAIRENEAPVDNGPDGLPDAAIWTHLLSFRSSSPRSKYQIETYHAEPEFSKDQVCYGQRRLGENDNFYAQEFAVLSFSGLEMHLRRFAMEAGQLHQAKVDAIAEAQQLQRKPEHGRSSCRLARMQPAKADHTSMEAARCSRRWGPRFLRTLLLGSVLYAVLVLCWSARNVHLSGSRGESPSMDFAAVLERVHRPMANALQQVKDTVEEIQRTPSPQELEAEEHARSVPDLPSGELQWRNLTCIGWRATSDCKPDGPRDLAKDLPCDQAVEVGSSGYCEVQDVHSGELFRVMRRTCASNKKSQVFRCSDAQQFVNYHIEALDAVKAALEPGFALPNVAGKEHGRDGIVMVVYPKMVASAYATIRTLRDVLGCRLPIEIWFRQDEIDRVPRSLLPLQQLAGNDTLRAIIFREINDSRAVSFGAKVFALYNSGFDRILFLDADNVPVRDPAYLFKSAEFERTGAVFWPDYWHPHYTIFHLHGDSLLWELLSIPYVDMFEQESGQLLIDRRRHAAPLELVRFFTFHQPNPIEQLKLLWGDKDLFRFAWIKLDVPFFMVQTPPAVAGNVNGTSFCGMTMVQHDAQGEVLFLHRNAKKLTGEVLYKPVNYHIQARRRIRSRWIKQGIYRVPSEEEVVEELKMLKKTMPPPLEPPEPDGIADQAVWTHMLSFRKDAPPAQYKVKSYKAAPDFPETQRCYGEREFATSKLFDMQSVAELRFSGLETHVRRFAMEAAHLRHGCTHPLDLIGFFCPALFAQHMIYDCGMVAAFTSQPQWQTLETEPLIDAPMSPIRALSARAVKCVHRWPRALLILGALVYVSVLVVWASANSDKTVDSLKASAAQAESAIPTKPLPSGGVTARRFQCVAWRATGKCRPNGPREPQNDKNCSNVISSGMSGYCEVEDIDTGERFQVMRRHCNSLKGNIRFRCSDAPAFANYRVEGHAAVQKALAPGFSLPHVADRGDAPQDGIVMVVYPKLLASAYATIRALREVLSCRLPIEIWFHVDEIGDDYASLAPLQQLAIVVGDVSFHPMYNPRAKSFLSKVFAIYNSHFDRVLFLDADNVPVRDPAFLFESSQFETDGAVFWPDFWHPRRTLFNLHARSMLWELVDTPYVDMFEQESGQLLVDRSRHAAPLELVYFYAFHAPNFFAKLEVVYGDKDLFRLAWMKLEAPFHMIETVPAMAGRAINGSFCGMTMVQHDADGEVLFLHRNQHKLTGERDAKLEAAALKNTAVPPEEALGAPQPDGFPDPVIWTHLLSFRKDASHKMYTIDAYRAAPEFPQWQPCYGRRYVENQRLFELQEFANLSFSGIETDIRRPSLG</sequence>
<dbReference type="Gene3D" id="3.90.550.10">
    <property type="entry name" value="Spore Coat Polysaccharide Biosynthesis Protein SpsA, Chain A"/>
    <property type="match status" value="1"/>
</dbReference>
<dbReference type="InterPro" id="IPR022751">
    <property type="entry name" value="Alpha_mannosyltransferase"/>
</dbReference>
<evidence type="ECO:0000313" key="12">
    <source>
        <dbReference type="Proteomes" id="UP000005238"/>
    </source>
</evidence>
<dbReference type="VEuPathDB" id="FungiDB:KRP22_2317"/>
<dbReference type="GO" id="GO:0005794">
    <property type="term" value="C:Golgi apparatus"/>
    <property type="evidence" value="ECO:0000318"/>
    <property type="project" value="GO_Central"/>
</dbReference>
<dbReference type="InParanoid" id="H3GDI5"/>
<dbReference type="VEuPathDB" id="FungiDB:KRP23_4449"/>
<dbReference type="PANTHER" id="PTHR31646:SF1">
    <property type="entry name" value="ALPHA-1,2-MANNOSYLTRANSFERASE MNN2"/>
    <property type="match status" value="1"/>
</dbReference>
<organism evidence="11 12">
    <name type="scientific">Phytophthora ramorum</name>
    <name type="common">Sudden oak death agent</name>
    <dbReference type="NCBI Taxonomy" id="164328"/>
    <lineage>
        <taxon>Eukaryota</taxon>
        <taxon>Sar</taxon>
        <taxon>Stramenopiles</taxon>
        <taxon>Oomycota</taxon>
        <taxon>Peronosporomycetes</taxon>
        <taxon>Peronosporales</taxon>
        <taxon>Peronosporaceae</taxon>
        <taxon>Phytophthora</taxon>
    </lineage>
</organism>
<dbReference type="PANTHER" id="PTHR31646">
    <property type="entry name" value="ALPHA-1,2-MANNOSYLTRANSFERASE MNN2"/>
    <property type="match status" value="1"/>
</dbReference>
<evidence type="ECO:0000256" key="5">
    <source>
        <dbReference type="ARBA" id="ARBA00022692"/>
    </source>
</evidence>
<keyword evidence="9" id="KW-0472">Membrane</keyword>
<evidence type="ECO:0000256" key="4">
    <source>
        <dbReference type="ARBA" id="ARBA00022679"/>
    </source>
</evidence>
<dbReference type="EMBL" id="DS566001">
    <property type="status" value="NOT_ANNOTATED_CDS"/>
    <property type="molecule type" value="Genomic_DNA"/>
</dbReference>
<evidence type="ECO:0000256" key="8">
    <source>
        <dbReference type="ARBA" id="ARBA00023034"/>
    </source>
</evidence>
<dbReference type="GO" id="GO:0000026">
    <property type="term" value="F:alpha-1,2-mannosyltransferase activity"/>
    <property type="evidence" value="ECO:0000318"/>
    <property type="project" value="GO_Central"/>
</dbReference>
<dbReference type="VEuPathDB" id="FungiDB:KRP22_2316"/>
<comment type="similarity">
    <text evidence="3">Belongs to the MNN1/MNT family.</text>
</comment>
<evidence type="ECO:0000256" key="9">
    <source>
        <dbReference type="ARBA" id="ARBA00023136"/>
    </source>
</evidence>
<keyword evidence="7" id="KW-1133">Transmembrane helix</keyword>
<evidence type="ECO:0000256" key="7">
    <source>
        <dbReference type="ARBA" id="ARBA00022989"/>
    </source>
</evidence>
<dbReference type="SUPFAM" id="SSF53448">
    <property type="entry name" value="Nucleotide-diphospho-sugar transferases"/>
    <property type="match status" value="3"/>
</dbReference>
<evidence type="ECO:0008006" key="13">
    <source>
        <dbReference type="Google" id="ProtNLM"/>
    </source>
</evidence>
<dbReference type="EnsemblProtists" id="Phyra73619">
    <property type="protein sequence ID" value="Phyra73619"/>
    <property type="gene ID" value="Phyra73619"/>
</dbReference>
<dbReference type="GO" id="GO:0000139">
    <property type="term" value="C:Golgi membrane"/>
    <property type="evidence" value="ECO:0007669"/>
    <property type="project" value="UniProtKB-SubCell"/>
</dbReference>
<dbReference type="VEuPathDB" id="FungiDB:KRP23_4452"/>
<dbReference type="eggNOG" id="ENOG502SKNY">
    <property type="taxonomic scope" value="Eukaryota"/>
</dbReference>
<keyword evidence="5" id="KW-0812">Transmembrane</keyword>
<dbReference type="Proteomes" id="UP000005238">
    <property type="component" value="Unassembled WGS sequence"/>
</dbReference>
<evidence type="ECO:0000256" key="2">
    <source>
        <dbReference type="ARBA" id="ARBA00004606"/>
    </source>
</evidence>
<dbReference type="VEuPathDB" id="FungiDB:KRP22_2312"/>
<reference evidence="12" key="1">
    <citation type="journal article" date="2006" name="Science">
        <title>Phytophthora genome sequences uncover evolutionary origins and mechanisms of pathogenesis.</title>
        <authorList>
            <person name="Tyler B.M."/>
            <person name="Tripathy S."/>
            <person name="Zhang X."/>
            <person name="Dehal P."/>
            <person name="Jiang R.H."/>
            <person name="Aerts A."/>
            <person name="Arredondo F.D."/>
            <person name="Baxter L."/>
            <person name="Bensasson D."/>
            <person name="Beynon J.L."/>
            <person name="Chapman J."/>
            <person name="Damasceno C.M."/>
            <person name="Dorrance A.E."/>
            <person name="Dou D."/>
            <person name="Dickerman A.W."/>
            <person name="Dubchak I.L."/>
            <person name="Garbelotto M."/>
            <person name="Gijzen M."/>
            <person name="Gordon S.G."/>
            <person name="Govers F."/>
            <person name="Grunwald N.J."/>
            <person name="Huang W."/>
            <person name="Ivors K.L."/>
            <person name="Jones R.W."/>
            <person name="Kamoun S."/>
            <person name="Krampis K."/>
            <person name="Lamour K.H."/>
            <person name="Lee M.K."/>
            <person name="McDonald W.H."/>
            <person name="Medina M."/>
            <person name="Meijer H.J."/>
            <person name="Nordberg E.K."/>
            <person name="Maclean D.J."/>
            <person name="Ospina-Giraldo M.D."/>
            <person name="Morris P.F."/>
            <person name="Phuntumart V."/>
            <person name="Putnam N.H."/>
            <person name="Rash S."/>
            <person name="Rose J.K."/>
            <person name="Sakihama Y."/>
            <person name="Salamov A.A."/>
            <person name="Savidor A."/>
            <person name="Scheuring C.F."/>
            <person name="Smith B.M."/>
            <person name="Sobral B.W."/>
            <person name="Terry A."/>
            <person name="Torto-Alalibo T.A."/>
            <person name="Win J."/>
            <person name="Xu Z."/>
            <person name="Zhang H."/>
            <person name="Grigoriev I.V."/>
            <person name="Rokhsar D.S."/>
            <person name="Boore J.L."/>
        </authorList>
    </citation>
    <scope>NUCLEOTIDE SEQUENCE [LARGE SCALE GENOMIC DNA]</scope>
    <source>
        <strain evidence="12">Pr102</strain>
    </source>
</reference>
<dbReference type="VEuPathDB" id="FungiDB:KRP23_12046"/>
<dbReference type="InterPro" id="IPR029044">
    <property type="entry name" value="Nucleotide-diphossugar_trans"/>
</dbReference>
<evidence type="ECO:0000313" key="11">
    <source>
        <dbReference type="EnsemblProtists" id="Phyra73619"/>
    </source>
</evidence>
<comment type="subcellular location">
    <subcellularLocation>
        <location evidence="10">Endomembrane system</location>
        <topology evidence="10">Single-pass membrane protein</topology>
    </subcellularLocation>
    <subcellularLocation>
        <location evidence="1">Golgi apparatus membrane</location>
    </subcellularLocation>
    <subcellularLocation>
        <location evidence="2">Membrane</location>
        <topology evidence="2">Single-pass type II membrane protein</topology>
    </subcellularLocation>
</comment>
<dbReference type="HOGENOM" id="CLU_238886_0_0_1"/>
<keyword evidence="8" id="KW-0333">Golgi apparatus</keyword>
<name>H3GDI5_PHYRM</name>
<dbReference type="Pfam" id="PF11051">
    <property type="entry name" value="Mannosyl_trans3"/>
    <property type="match status" value="3"/>
</dbReference>
<keyword evidence="12" id="KW-1185">Reference proteome</keyword>
<keyword evidence="6" id="KW-0735">Signal-anchor</keyword>